<dbReference type="PROSITE" id="PS50181">
    <property type="entry name" value="FBOX"/>
    <property type="match status" value="1"/>
</dbReference>
<proteinExistence type="predicted"/>
<dbReference type="InterPro" id="IPR001810">
    <property type="entry name" value="F-box_dom"/>
</dbReference>
<evidence type="ECO:0000256" key="1">
    <source>
        <dbReference type="SAM" id="Coils"/>
    </source>
</evidence>
<keyword evidence="1" id="KW-0175">Coiled coil</keyword>
<dbReference type="AlphaFoldDB" id="A0A081CG80"/>
<dbReference type="Gene3D" id="3.80.10.10">
    <property type="entry name" value="Ribonuclease Inhibitor"/>
    <property type="match status" value="1"/>
</dbReference>
<feature type="compositionally biased region" description="Basic residues" evidence="2">
    <location>
        <begin position="844"/>
        <end position="853"/>
    </location>
</feature>
<sequence length="933" mass="104171">MGRRETARDCCRAVSDPNLHRASVALTFANTRVDTDAPQPCIAVAISLSWSSQSPAPWPAGLHDAHRLEAKAQSVAPFAPGPSPASIADFSDSSPFGAAVVSLSSVTPVMPASDGEDDSYSTELDPAYQLFNEDPELLCFCDLEDYDDVEAALESRAEILEEDIEEYEAEAEKVRWDLRHRMGLYDQQYLQNLSQNSSRARQAVELLRPRITQLVSQLDIFRKAHLLRDKMAEDQAAEERRMDEIASLPELASTPQEASATSDLQAAWERKDYELVVQLASTLIEDTSGAPGRDDLDGVRQLCSGLRLRHKAYGAMRLYTLGYGDATRLAELLSTFGAEVQAEDGLEMESTAANQSESATRRRSARISQSRGQKRSATPKANAGHPSKRSKIAQAGQPKHTSKSERISIIHFPVELILMIANHLSITDRLHLANTCHDWRRIPQLWQSLKFKRIKGIGREGWHRDTVQICVAAIEICQRRSRGALTCVRLKGFVTPSNVGPILDVLGLSSASLQHVAIPTLDQKLCFDRLYYRCPNLTDIDVRFACTAEATVVSQEAHRITSPFESDTLPFQLRSFYSRSDLPYGPLTSHMKGLRVVRSMAYKRQKKLSFVEGLLRAAPTLVEWWDDIGSDWYHSTVNLGDYGIERTPSSPLVFPKLRRLNALWSEIFLDCEFPALREARINSVRGPSTLEPSTSETFSRAAAIIAASPLLKKLEILLPAGVAAQKQIYVAIGKLRHLEDLTLTSTDNSLSLRTLLSAEEQLATPKSPSQEIMPSLHTLRLVLKTSGRGNEAVVSDLVEMLLIRYYRREGHPYQEAKEKMRQARQAHRTYQLSLTKPPKPPKPPAKKTAKKKKGASDAAEDALETKEDVKPPTFAPVLPQLVLPSEKVYDRGEMRSWWKTSESLLSQLVFQVVEAENPREYNESTRSGSRAYY</sequence>
<evidence type="ECO:0000259" key="3">
    <source>
        <dbReference type="PROSITE" id="PS50181"/>
    </source>
</evidence>
<evidence type="ECO:0000313" key="4">
    <source>
        <dbReference type="EMBL" id="GAK65676.1"/>
    </source>
</evidence>
<dbReference type="RefSeq" id="XP_014656339.1">
    <property type="nucleotide sequence ID" value="XM_014800853.1"/>
</dbReference>
<dbReference type="Proteomes" id="UP000053758">
    <property type="component" value="Unassembled WGS sequence"/>
</dbReference>
<dbReference type="CDD" id="cd09917">
    <property type="entry name" value="F-box_SF"/>
    <property type="match status" value="1"/>
</dbReference>
<organism evidence="4">
    <name type="scientific">Pseudozyma antarctica</name>
    <name type="common">Yeast</name>
    <name type="synonym">Candida antarctica</name>
    <dbReference type="NCBI Taxonomy" id="84753"/>
    <lineage>
        <taxon>Eukaryota</taxon>
        <taxon>Fungi</taxon>
        <taxon>Dikarya</taxon>
        <taxon>Basidiomycota</taxon>
        <taxon>Ustilaginomycotina</taxon>
        <taxon>Ustilaginomycetes</taxon>
        <taxon>Ustilaginales</taxon>
        <taxon>Ustilaginaceae</taxon>
        <taxon>Moesziomyces</taxon>
    </lineage>
</organism>
<accession>A0A081CG80</accession>
<name>A0A081CG80_PSEA2</name>
<dbReference type="InterPro" id="IPR036047">
    <property type="entry name" value="F-box-like_dom_sf"/>
</dbReference>
<reference evidence="4" key="1">
    <citation type="submission" date="2014-07" db="EMBL/GenBank/DDBJ databases">
        <title>Draft genome sequence of the yeast Pseudozyma antarctica JCM 10317 known as a producer of lipase B which used in a wide range of industrial applications.</title>
        <authorList>
            <person name="Morita T."/>
            <person name="Saika A."/>
            <person name="Koike H."/>
        </authorList>
    </citation>
    <scope>NUCLEOTIDE SEQUENCE</scope>
    <source>
        <strain evidence="4">JCM 10317</strain>
    </source>
</reference>
<dbReference type="Pfam" id="PF12937">
    <property type="entry name" value="F-box-like"/>
    <property type="match status" value="1"/>
</dbReference>
<keyword evidence="5" id="KW-1185">Reference proteome</keyword>
<evidence type="ECO:0000313" key="5">
    <source>
        <dbReference type="Proteomes" id="UP000053758"/>
    </source>
</evidence>
<dbReference type="GeneID" id="26304731"/>
<feature type="region of interest" description="Disordered" evidence="2">
    <location>
        <begin position="347"/>
        <end position="404"/>
    </location>
</feature>
<dbReference type="InterPro" id="IPR032675">
    <property type="entry name" value="LRR_dom_sf"/>
</dbReference>
<feature type="region of interest" description="Disordered" evidence="2">
    <location>
        <begin position="819"/>
        <end position="871"/>
    </location>
</feature>
<feature type="coiled-coil region" evidence="1">
    <location>
        <begin position="143"/>
        <end position="177"/>
    </location>
</feature>
<dbReference type="EMBL" id="DF830076">
    <property type="protein sequence ID" value="GAK65676.1"/>
    <property type="molecule type" value="Genomic_DNA"/>
</dbReference>
<dbReference type="HOGENOM" id="CLU_313743_0_0_1"/>
<dbReference type="SUPFAM" id="SSF81383">
    <property type="entry name" value="F-box domain"/>
    <property type="match status" value="1"/>
</dbReference>
<evidence type="ECO:0000256" key="2">
    <source>
        <dbReference type="SAM" id="MobiDB-lite"/>
    </source>
</evidence>
<feature type="domain" description="F-box" evidence="3">
    <location>
        <begin position="406"/>
        <end position="454"/>
    </location>
</feature>
<gene>
    <name evidence="4" type="ORF">PAN0_009d3894</name>
</gene>
<protein>
    <recommendedName>
        <fullName evidence="3">F-box domain-containing protein</fullName>
    </recommendedName>
</protein>